<accession>A0ABV9NZV6</accession>
<gene>
    <name evidence="2" type="ORF">ACFO4L_15025</name>
</gene>
<dbReference type="RefSeq" id="WP_377910481.1">
    <property type="nucleotide sequence ID" value="NZ_JBHSGK010000020.1"/>
</dbReference>
<evidence type="ECO:0000313" key="3">
    <source>
        <dbReference type="Proteomes" id="UP001595896"/>
    </source>
</evidence>
<feature type="domain" description="Bacterial Ig-like" evidence="1">
    <location>
        <begin position="201"/>
        <end position="273"/>
    </location>
</feature>
<name>A0ABV9NZV6_9BACI</name>
<keyword evidence="3" id="KW-1185">Reference proteome</keyword>
<protein>
    <submittedName>
        <fullName evidence="2">Immunoglobulin-like domain-containing protein</fullName>
    </submittedName>
</protein>
<organism evidence="2 3">
    <name type="scientific">Bacillus daqingensis</name>
    <dbReference type="NCBI Taxonomy" id="872396"/>
    <lineage>
        <taxon>Bacteria</taxon>
        <taxon>Bacillati</taxon>
        <taxon>Bacillota</taxon>
        <taxon>Bacilli</taxon>
        <taxon>Bacillales</taxon>
        <taxon>Bacillaceae</taxon>
        <taxon>Bacillus</taxon>
    </lineage>
</organism>
<evidence type="ECO:0000313" key="2">
    <source>
        <dbReference type="EMBL" id="MFC4737891.1"/>
    </source>
</evidence>
<dbReference type="InterPro" id="IPR046878">
    <property type="entry name" value="Big_14"/>
</dbReference>
<dbReference type="Proteomes" id="UP001595896">
    <property type="component" value="Unassembled WGS sequence"/>
</dbReference>
<proteinExistence type="predicted"/>
<sequence>MRKAGFGMVLLLAACGSGELSAETEWEEGHGELPEAIESEFAHEEDILACLRENDLNHGADFGGVPEPKKLTGEWFLHDGAGIFGYGWPHGTMPSGTAYEVVLFEHEAESVDVDRELELKVMDYSSCEAGETIVQERIGIGSFDQKKTFFSGDIPGPDGMLYLSELSVLHPDTRETEDTLSGFILTAPNEIGAALSYENDAMILKNTGPVPLVTGSNYTVEKRVNETWRTVPTEQAFTNEAIVIGIGESVEEPVELPELTAGEYRLVKQVHPDGFTDEGILAVPFEVERP</sequence>
<evidence type="ECO:0000259" key="1">
    <source>
        <dbReference type="Pfam" id="PF20251"/>
    </source>
</evidence>
<dbReference type="EMBL" id="JBHSGK010000020">
    <property type="protein sequence ID" value="MFC4737891.1"/>
    <property type="molecule type" value="Genomic_DNA"/>
</dbReference>
<comment type="caution">
    <text evidence="2">The sequence shown here is derived from an EMBL/GenBank/DDBJ whole genome shotgun (WGS) entry which is preliminary data.</text>
</comment>
<dbReference type="PROSITE" id="PS51257">
    <property type="entry name" value="PROKAR_LIPOPROTEIN"/>
    <property type="match status" value="1"/>
</dbReference>
<dbReference type="Pfam" id="PF20251">
    <property type="entry name" value="Big_14"/>
    <property type="match status" value="1"/>
</dbReference>
<reference evidence="3" key="1">
    <citation type="journal article" date="2019" name="Int. J. Syst. Evol. Microbiol.">
        <title>The Global Catalogue of Microorganisms (GCM) 10K type strain sequencing project: providing services to taxonomists for standard genome sequencing and annotation.</title>
        <authorList>
            <consortium name="The Broad Institute Genomics Platform"/>
            <consortium name="The Broad Institute Genome Sequencing Center for Infectious Disease"/>
            <person name="Wu L."/>
            <person name="Ma J."/>
        </authorList>
    </citation>
    <scope>NUCLEOTIDE SEQUENCE [LARGE SCALE GENOMIC DNA]</scope>
    <source>
        <strain evidence="3">JCM 12165</strain>
    </source>
</reference>